<keyword evidence="2" id="KW-0694">RNA-binding</keyword>
<feature type="domain" description="K Homology" evidence="4">
    <location>
        <begin position="162"/>
        <end position="236"/>
    </location>
</feature>
<protein>
    <recommendedName>
        <fullName evidence="4">K Homology domain-containing protein</fullName>
    </recommendedName>
</protein>
<dbReference type="Gene3D" id="3.30.310.210">
    <property type="match status" value="2"/>
</dbReference>
<dbReference type="InterPro" id="IPR036612">
    <property type="entry name" value="KH_dom_type_1_sf"/>
</dbReference>
<feature type="domain" description="K Homology" evidence="4">
    <location>
        <begin position="313"/>
        <end position="390"/>
    </location>
</feature>
<dbReference type="Proteomes" id="UP000436088">
    <property type="component" value="Unassembled WGS sequence"/>
</dbReference>
<dbReference type="EMBL" id="VEPZ02001782">
    <property type="protein sequence ID" value="KAE8654960.1"/>
    <property type="molecule type" value="Genomic_DNA"/>
</dbReference>
<gene>
    <name evidence="5" type="ORF">F3Y22_tig00117034pilonHSYRG00325</name>
</gene>
<organism evidence="5 6">
    <name type="scientific">Hibiscus syriacus</name>
    <name type="common">Rose of Sharon</name>
    <dbReference type="NCBI Taxonomy" id="106335"/>
    <lineage>
        <taxon>Eukaryota</taxon>
        <taxon>Viridiplantae</taxon>
        <taxon>Streptophyta</taxon>
        <taxon>Embryophyta</taxon>
        <taxon>Tracheophyta</taxon>
        <taxon>Spermatophyta</taxon>
        <taxon>Magnoliopsida</taxon>
        <taxon>eudicotyledons</taxon>
        <taxon>Gunneridae</taxon>
        <taxon>Pentapetalae</taxon>
        <taxon>rosids</taxon>
        <taxon>malvids</taxon>
        <taxon>Malvales</taxon>
        <taxon>Malvaceae</taxon>
        <taxon>Malvoideae</taxon>
        <taxon>Hibiscus</taxon>
    </lineage>
</organism>
<feature type="domain" description="K Homology" evidence="4">
    <location>
        <begin position="46"/>
        <end position="142"/>
    </location>
</feature>
<dbReference type="InterPro" id="IPR004088">
    <property type="entry name" value="KH_dom_type_1"/>
</dbReference>
<dbReference type="CDD" id="cd22459">
    <property type="entry name" value="KH-I_PEPPER_rpt1_like"/>
    <property type="match status" value="1"/>
</dbReference>
<keyword evidence="1" id="KW-0677">Repeat</keyword>
<proteinExistence type="predicted"/>
<dbReference type="Pfam" id="PF00013">
    <property type="entry name" value="KH_1"/>
    <property type="match status" value="4"/>
</dbReference>
<evidence type="ECO:0000313" key="5">
    <source>
        <dbReference type="EMBL" id="KAE8654960.1"/>
    </source>
</evidence>
<accession>A0A6A2WMP1</accession>
<evidence type="ECO:0000256" key="3">
    <source>
        <dbReference type="SAM" id="MobiDB-lite"/>
    </source>
</evidence>
<dbReference type="SUPFAM" id="SSF54791">
    <property type="entry name" value="Eukaryotic type KH-domain (KH-domain type I)"/>
    <property type="match status" value="4"/>
</dbReference>
<evidence type="ECO:0000256" key="1">
    <source>
        <dbReference type="ARBA" id="ARBA00022737"/>
    </source>
</evidence>
<dbReference type="InterPro" id="IPR004087">
    <property type="entry name" value="KH_dom"/>
</dbReference>
<reference evidence="5" key="1">
    <citation type="submission" date="2019-09" db="EMBL/GenBank/DDBJ databases">
        <title>Draft genome information of white flower Hibiscus syriacus.</title>
        <authorList>
            <person name="Kim Y.-M."/>
        </authorList>
    </citation>
    <scope>NUCLEOTIDE SEQUENCE [LARGE SCALE GENOMIC DNA]</scope>
    <source>
        <strain evidence="5">YM2019G1</strain>
    </source>
</reference>
<dbReference type="CDD" id="cd22460">
    <property type="entry name" value="KH-I_PEPPER_rpt2_like"/>
    <property type="match status" value="2"/>
</dbReference>
<dbReference type="AlphaFoldDB" id="A0A6A2WMP1"/>
<keyword evidence="6" id="KW-1185">Reference proteome</keyword>
<sequence length="710" mass="77112">MDGGKRNFFRKLTNTPFKRKPANNNRKLKLGINSAHEQFSGNLNPGDIVFRVLCPSRKNGGVIGKGGNMVKALRQMTRAKITVGDSVLGCDERVIAIYSSPMRVKEQNSIDDSGGENEKEAVVQVAMEPCCAAQDALLKVHDKIVEEELFGGMVAADDNADTVVTARLLVPNNMVGCLLGRGGDVIQRLRSGTGATIRVFPADLPAFAMATDELVQISGKRDVTKRALYEVSTLLYENPRKEKPPLSFPESHAGQNFSPNALPLSNSMWSHRNFSLRDSLPMPWMGPRRDQLSGTGPGSFNSIPPECGVEASSEFSMKIVCSAGKIGGVIGKGGFNVKQLQQETGAGIHVEDASTESETESDERVIRVSGIEVLGNTRSPTIDAILQLQNKTSELSEKGSITTRLLVPSSKVGCILGQGGHVINEMRRRTQADIRVCSKDDKPKCACEDEELIQISGNFGIVKDALAEIASRLRVRTLRDANAGAKTASVVSVRGFGPSRNMPDCQSPPAAIGPGHCGVFESSRGGGGHEYDYEPQNYFVPPAAARYPNKNNAPEAKVPENISSSVLGVRGSTIFTSSEVSRSMLKLDDSQNGGLEEFRGSYECKTAAQNIFPSFMVSFGQSMNAQQGLYPNPNVHQSSYQKMNAQYGPYQNASTQQTFQNRQAHQSPYYNSTVQQSPYPLNSRRGPYANFNARPSAYQYYSAQHGSNPY</sequence>
<dbReference type="PROSITE" id="PS50084">
    <property type="entry name" value="KH_TYPE_1"/>
    <property type="match status" value="4"/>
</dbReference>
<comment type="caution">
    <text evidence="5">The sequence shown here is derived from an EMBL/GenBank/DDBJ whole genome shotgun (WGS) entry which is preliminary data.</text>
</comment>
<dbReference type="OrthoDB" id="442947at2759"/>
<evidence type="ECO:0000256" key="2">
    <source>
        <dbReference type="PROSITE-ProRule" id="PRU00117"/>
    </source>
</evidence>
<dbReference type="PANTHER" id="PTHR10288">
    <property type="entry name" value="KH DOMAIN CONTAINING RNA BINDING PROTEIN"/>
    <property type="match status" value="1"/>
</dbReference>
<evidence type="ECO:0000259" key="4">
    <source>
        <dbReference type="SMART" id="SM00322"/>
    </source>
</evidence>
<dbReference type="SMART" id="SM00322">
    <property type="entry name" value="KH"/>
    <property type="match status" value="4"/>
</dbReference>
<evidence type="ECO:0000313" key="6">
    <source>
        <dbReference type="Proteomes" id="UP000436088"/>
    </source>
</evidence>
<feature type="domain" description="K Homology" evidence="4">
    <location>
        <begin position="399"/>
        <end position="474"/>
    </location>
</feature>
<dbReference type="GO" id="GO:0003723">
    <property type="term" value="F:RNA binding"/>
    <property type="evidence" value="ECO:0007669"/>
    <property type="project" value="UniProtKB-UniRule"/>
</dbReference>
<name>A0A6A2WMP1_HIBSY</name>
<feature type="region of interest" description="Disordered" evidence="3">
    <location>
        <begin position="240"/>
        <end position="259"/>
    </location>
</feature>